<dbReference type="eggNOG" id="arCOG05702">
    <property type="taxonomic scope" value="Archaea"/>
</dbReference>
<evidence type="ECO:0000313" key="2">
    <source>
        <dbReference type="Proteomes" id="UP000005867"/>
    </source>
</evidence>
<accession>G7VI47</accession>
<dbReference type="GeneID" id="11594953"/>
<gene>
    <name evidence="1" type="ORF">P186_0689</name>
</gene>
<protein>
    <recommendedName>
        <fullName evidence="3">ATPase AAA-type core domain-containing protein</fullName>
    </recommendedName>
</protein>
<dbReference type="STRING" id="1104324.P186_0689"/>
<name>G7VI47_9CREN</name>
<sequence>MIRRICLDHFRGVKAGCVELGRRSLIHGPPNSGKTTYIEALALLVQSRGEQWLALEGPLLIVHEPEDLHHGGDLDKPFAVEFTAEVGAGEVSYGYRYATATNYVEQWVGIGGRLLARMAKRGERGVLTHPVEAELCAAPYAVMNEDALITCAAVESEELRAAERALMELRIGLKDKFYFISGRRLAAWKYTYETHVDLMPQTSVGPEGQFTPHHLSRVLTLPSYDPVREALYAYLPAAGVEDVRVGLVKSGRVALYVKKGGLWTNAYNAGSYTKAVLPVLLQMLLANEGSAVFIDDADLAVPSDRAEALLSTLLEIAERRRLQLVAAAREPAFARAAEKLGMSIAAL</sequence>
<dbReference type="HOGENOM" id="CLU_798374_0_0_2"/>
<dbReference type="BioCyc" id="PSP1104324:GJSN-677-MONOMER"/>
<dbReference type="AlphaFoldDB" id="G7VI47"/>
<organism evidence="1 2">
    <name type="scientific">Pyrobaculum ferrireducens</name>
    <dbReference type="NCBI Taxonomy" id="1104324"/>
    <lineage>
        <taxon>Archaea</taxon>
        <taxon>Thermoproteota</taxon>
        <taxon>Thermoprotei</taxon>
        <taxon>Thermoproteales</taxon>
        <taxon>Thermoproteaceae</taxon>
        <taxon>Pyrobaculum</taxon>
    </lineage>
</organism>
<evidence type="ECO:0000313" key="1">
    <source>
        <dbReference type="EMBL" id="AET32139.1"/>
    </source>
</evidence>
<dbReference type="SUPFAM" id="SSF52540">
    <property type="entry name" value="P-loop containing nucleoside triphosphate hydrolases"/>
    <property type="match status" value="1"/>
</dbReference>
<keyword evidence="2" id="KW-1185">Reference proteome</keyword>
<proteinExistence type="predicted"/>
<dbReference type="InterPro" id="IPR027417">
    <property type="entry name" value="P-loop_NTPase"/>
</dbReference>
<dbReference type="OrthoDB" id="25344at2157"/>
<reference evidence="1 2" key="1">
    <citation type="journal article" date="2012" name="J. Bacteriol.">
        <title>Complete genome sequence of strain 1860, a crenarchaeon of the genus pyrobaculum able to grow with various electron acceptors.</title>
        <authorList>
            <person name="Mardanov A.V."/>
            <person name="Gumerov V.M."/>
            <person name="Slobodkina G.B."/>
            <person name="Beletsky A.V."/>
            <person name="Bonch-Osmolovskaya E.A."/>
            <person name="Ravin N.V."/>
            <person name="Skryabin K.G."/>
        </authorList>
    </citation>
    <scope>NUCLEOTIDE SEQUENCE [LARGE SCALE GENOMIC DNA]</scope>
    <source>
        <strain evidence="1 2">1860</strain>
    </source>
</reference>
<dbReference type="EMBL" id="CP003098">
    <property type="protein sequence ID" value="AET32139.1"/>
    <property type="molecule type" value="Genomic_DNA"/>
</dbReference>
<dbReference type="KEGG" id="pyr:P186_0689"/>
<evidence type="ECO:0008006" key="3">
    <source>
        <dbReference type="Google" id="ProtNLM"/>
    </source>
</evidence>
<dbReference type="Proteomes" id="UP000005867">
    <property type="component" value="Chromosome"/>
</dbReference>
<dbReference type="RefSeq" id="WP_014287967.1">
    <property type="nucleotide sequence ID" value="NC_016645.1"/>
</dbReference>